<dbReference type="Gene3D" id="3.40.50.720">
    <property type="entry name" value="NAD(P)-binding Rossmann-like Domain"/>
    <property type="match status" value="1"/>
</dbReference>
<dbReference type="PANTHER" id="PTHR43391:SF12">
    <property type="entry name" value="OXIDOREDUCTASE EPHD-RELATED"/>
    <property type="match status" value="1"/>
</dbReference>
<name>A0A9E6XY47_9ACTN</name>
<proteinExistence type="inferred from homology"/>
<dbReference type="EC" id="1.-.-.-" evidence="4"/>
<dbReference type="InterPro" id="IPR020904">
    <property type="entry name" value="Sc_DH/Rdtase_CS"/>
</dbReference>
<dbReference type="Proteomes" id="UP001162834">
    <property type="component" value="Chromosome"/>
</dbReference>
<evidence type="ECO:0000256" key="2">
    <source>
        <dbReference type="ARBA" id="ARBA00023002"/>
    </source>
</evidence>
<dbReference type="Pfam" id="PF00106">
    <property type="entry name" value="adh_short"/>
    <property type="match status" value="1"/>
</dbReference>
<dbReference type="PROSITE" id="PS00061">
    <property type="entry name" value="ADH_SHORT"/>
    <property type="match status" value="1"/>
</dbReference>
<dbReference type="EMBL" id="CP087164">
    <property type="protein sequence ID" value="UGS36589.1"/>
    <property type="molecule type" value="Genomic_DNA"/>
</dbReference>
<keyword evidence="2 4" id="KW-0560">Oxidoreductase</keyword>
<keyword evidence="5" id="KW-1185">Reference proteome</keyword>
<reference evidence="4" key="1">
    <citation type="journal article" date="2022" name="Int. J. Syst. Evol. Microbiol.">
        <title>Pseudomonas aegrilactucae sp. nov. and Pseudomonas morbosilactucae sp. nov., pathogens causing bacterial rot of lettuce in Japan.</title>
        <authorList>
            <person name="Sawada H."/>
            <person name="Fujikawa T."/>
            <person name="Satou M."/>
        </authorList>
    </citation>
    <scope>NUCLEOTIDE SEQUENCE</scope>
    <source>
        <strain evidence="4">0166_1</strain>
    </source>
</reference>
<dbReference type="PANTHER" id="PTHR43391">
    <property type="entry name" value="RETINOL DEHYDROGENASE-RELATED"/>
    <property type="match status" value="1"/>
</dbReference>
<dbReference type="InterPro" id="IPR002347">
    <property type="entry name" value="SDR_fam"/>
</dbReference>
<evidence type="ECO:0000313" key="4">
    <source>
        <dbReference type="EMBL" id="UGS36589.1"/>
    </source>
</evidence>
<sequence length="275" mass="28856">MDFTGRIVVVTGAGSGIGQATARLFSRLGAYVHGADVDRGSVEALVAELGEERAAAHELDVRDAAAVEAFAVDVFARGRGVDVLHNNAGIGHAGEIEHTTIEDWDRVIGVNLLGVAYGVQAFAPRMLEQGRPASIVNTASSLGLVAMGRMAPYCASKFGVVGLTEALHAELAPRGLHVCAVCPGIIDTPITRNAVLRGTPGERREGIAGFYGRYGASADQVAGAVVDAVRRNRVIAPVPRSQVSPAWWAKRMSHRTGQVIARHMPRVVLGRGAGT</sequence>
<dbReference type="AlphaFoldDB" id="A0A9E6XY47"/>
<dbReference type="GO" id="GO:0016491">
    <property type="term" value="F:oxidoreductase activity"/>
    <property type="evidence" value="ECO:0007669"/>
    <property type="project" value="UniProtKB-KW"/>
</dbReference>
<gene>
    <name evidence="4" type="primary">ephD</name>
    <name evidence="4" type="ORF">DSM104329_02997</name>
</gene>
<dbReference type="FunFam" id="3.40.50.720:FF:000084">
    <property type="entry name" value="Short-chain dehydrogenase reductase"/>
    <property type="match status" value="1"/>
</dbReference>
<organism evidence="4 5">
    <name type="scientific">Capillimicrobium parvum</name>
    <dbReference type="NCBI Taxonomy" id="2884022"/>
    <lineage>
        <taxon>Bacteria</taxon>
        <taxon>Bacillati</taxon>
        <taxon>Actinomycetota</taxon>
        <taxon>Thermoleophilia</taxon>
        <taxon>Solirubrobacterales</taxon>
        <taxon>Capillimicrobiaceae</taxon>
        <taxon>Capillimicrobium</taxon>
    </lineage>
</organism>
<evidence type="ECO:0000313" key="5">
    <source>
        <dbReference type="Proteomes" id="UP001162834"/>
    </source>
</evidence>
<dbReference type="InterPro" id="IPR036291">
    <property type="entry name" value="NAD(P)-bd_dom_sf"/>
</dbReference>
<dbReference type="SUPFAM" id="SSF51735">
    <property type="entry name" value="NAD(P)-binding Rossmann-fold domains"/>
    <property type="match status" value="1"/>
</dbReference>
<dbReference type="CDD" id="cd05233">
    <property type="entry name" value="SDR_c"/>
    <property type="match status" value="1"/>
</dbReference>
<comment type="similarity">
    <text evidence="1 3">Belongs to the short-chain dehydrogenases/reductases (SDR) family.</text>
</comment>
<dbReference type="PRINTS" id="PR00081">
    <property type="entry name" value="GDHRDH"/>
</dbReference>
<accession>A0A9E6XY47</accession>
<evidence type="ECO:0000256" key="1">
    <source>
        <dbReference type="ARBA" id="ARBA00006484"/>
    </source>
</evidence>
<dbReference type="PRINTS" id="PR00080">
    <property type="entry name" value="SDRFAMILY"/>
</dbReference>
<evidence type="ECO:0000256" key="3">
    <source>
        <dbReference type="RuleBase" id="RU000363"/>
    </source>
</evidence>
<dbReference type="KEGG" id="sbae:DSM104329_02997"/>
<protein>
    <submittedName>
        <fullName evidence="4">Oxidoreductase EphD</fullName>
        <ecNumber evidence="4">1.-.-.-</ecNumber>
    </submittedName>
</protein>